<dbReference type="Pfam" id="PF09631">
    <property type="entry name" value="Sen15"/>
    <property type="match status" value="1"/>
</dbReference>
<keyword evidence="2" id="KW-0819">tRNA processing</keyword>
<evidence type="ECO:0000256" key="1">
    <source>
        <dbReference type="ARBA" id="ARBA00006091"/>
    </source>
</evidence>
<dbReference type="GeneID" id="9527389"/>
<proteinExistence type="inferred from homology"/>
<dbReference type="PANTHER" id="PTHR28518">
    <property type="entry name" value="TRNA-SPLICING ENDONUCLEASE SUBUNIT SEN15"/>
    <property type="match status" value="1"/>
</dbReference>
<evidence type="ECO:0000313" key="4">
    <source>
        <dbReference type="EMBL" id="EEY20856.1"/>
    </source>
</evidence>
<name>C9SR54_VERA1</name>
<organism evidence="5">
    <name type="scientific">Verticillium alfalfae (strain VaMs.102 / ATCC MYA-4576 / FGSC 10136)</name>
    <name type="common">Verticillium wilt of alfalfa</name>
    <name type="synonym">Verticillium albo-atrum</name>
    <dbReference type="NCBI Taxonomy" id="526221"/>
    <lineage>
        <taxon>Eukaryota</taxon>
        <taxon>Fungi</taxon>
        <taxon>Dikarya</taxon>
        <taxon>Ascomycota</taxon>
        <taxon>Pezizomycotina</taxon>
        <taxon>Sordariomycetes</taxon>
        <taxon>Hypocreomycetidae</taxon>
        <taxon>Glomerellales</taxon>
        <taxon>Plectosphaerellaceae</taxon>
        <taxon>Verticillium</taxon>
    </lineage>
</organism>
<evidence type="ECO:0000313" key="5">
    <source>
        <dbReference type="Proteomes" id="UP000008698"/>
    </source>
</evidence>
<accession>C9SR54</accession>
<reference evidence="5" key="1">
    <citation type="journal article" date="2011" name="PLoS Pathog.">
        <title>Comparative genomics yields insights into niche adaptation of plant vascular wilt pathogens.</title>
        <authorList>
            <person name="Klosterman S.J."/>
            <person name="Subbarao K.V."/>
            <person name="Kang S."/>
            <person name="Veronese P."/>
            <person name="Gold S.E."/>
            <person name="Thomma B.P.H.J."/>
            <person name="Chen Z."/>
            <person name="Henrissat B."/>
            <person name="Lee Y.-H."/>
            <person name="Park J."/>
            <person name="Garcia-Pedrajas M.D."/>
            <person name="Barbara D.J."/>
            <person name="Anchieta A."/>
            <person name="de Jonge R."/>
            <person name="Santhanam P."/>
            <person name="Maruthachalam K."/>
            <person name="Atallah Z."/>
            <person name="Amyotte S.G."/>
            <person name="Paz Z."/>
            <person name="Inderbitzin P."/>
            <person name="Hayes R.J."/>
            <person name="Heiman D.I."/>
            <person name="Young S."/>
            <person name="Zeng Q."/>
            <person name="Engels R."/>
            <person name="Galagan J."/>
            <person name="Cuomo C.A."/>
            <person name="Dobinson K.F."/>
            <person name="Ma L.-J."/>
        </authorList>
    </citation>
    <scope>NUCLEOTIDE SEQUENCE [LARGE SCALE GENOMIC DNA]</scope>
    <source>
        <strain evidence="5">VaMs.102 / ATCC MYA-4576 / FGSC 10136</strain>
    </source>
</reference>
<dbReference type="GO" id="GO:0000214">
    <property type="term" value="C:tRNA-intron endonuclease complex"/>
    <property type="evidence" value="ECO:0007669"/>
    <property type="project" value="InterPro"/>
</dbReference>
<keyword evidence="5" id="KW-1185">Reference proteome</keyword>
<evidence type="ECO:0000256" key="2">
    <source>
        <dbReference type="ARBA" id="ARBA00022694"/>
    </source>
</evidence>
<evidence type="ECO:0000259" key="3">
    <source>
        <dbReference type="Pfam" id="PF09631"/>
    </source>
</evidence>
<comment type="similarity">
    <text evidence="1">Belongs to the SEN15 family.</text>
</comment>
<dbReference type="HOGENOM" id="CLU_1344143_0_0_1"/>
<dbReference type="Proteomes" id="UP000008698">
    <property type="component" value="Unassembled WGS sequence"/>
</dbReference>
<dbReference type="InterPro" id="IPR018593">
    <property type="entry name" value="tRNA-endonuc_su_Sen15"/>
</dbReference>
<dbReference type="GO" id="GO:0000379">
    <property type="term" value="P:tRNA-type intron splice site recognition and cleavage"/>
    <property type="evidence" value="ECO:0007669"/>
    <property type="project" value="InterPro"/>
</dbReference>
<dbReference type="AlphaFoldDB" id="C9SR54"/>
<protein>
    <recommendedName>
        <fullName evidence="3">tRNA-splicing endonuclease subunit Sen15 domain-containing protein</fullName>
    </recommendedName>
</protein>
<dbReference type="InterPro" id="IPR011856">
    <property type="entry name" value="tRNA_endonuc-like_dom_sf"/>
</dbReference>
<dbReference type="EMBL" id="DS985222">
    <property type="protein sequence ID" value="EEY20856.1"/>
    <property type="molecule type" value="Genomic_DNA"/>
</dbReference>
<dbReference type="GO" id="GO:0003676">
    <property type="term" value="F:nucleic acid binding"/>
    <property type="evidence" value="ECO:0007669"/>
    <property type="project" value="InterPro"/>
</dbReference>
<dbReference type="SUPFAM" id="SSF53032">
    <property type="entry name" value="tRNA-intron endonuclease catalytic domain-like"/>
    <property type="match status" value="1"/>
</dbReference>
<sequence>MRDTPVDDMTSDEVALGSELGCHPIRLNICEVLQQTAVIVVVTDETVVPYHPECPIMRRRTVPCVTNQPHFQSPVNNVDGNLPRPALSGLPPRRIYVHPDEQIEALQSGQPVDTEAAQRPEFEWVVPVHITEKLSLRKFSAIFDTLDVLPPGTVVQPAERDMLSSGRDWRGAARHKRILVAVIHADSTISYYLVHDGIVKPRQN</sequence>
<dbReference type="KEGG" id="val:VDBG_06966"/>
<dbReference type="STRING" id="526221.C9SR54"/>
<dbReference type="OrthoDB" id="10002170at2759"/>
<dbReference type="Gene3D" id="3.40.1350.10">
    <property type="match status" value="1"/>
</dbReference>
<dbReference type="InterPro" id="IPR042777">
    <property type="entry name" value="Sen15_fungi"/>
</dbReference>
<dbReference type="GO" id="GO:0000213">
    <property type="term" value="F:tRNA-intron lyase activity"/>
    <property type="evidence" value="ECO:0007669"/>
    <property type="project" value="TreeGrafter"/>
</dbReference>
<feature type="domain" description="tRNA-splicing endonuclease subunit Sen15" evidence="3">
    <location>
        <begin position="108"/>
        <end position="204"/>
    </location>
</feature>
<gene>
    <name evidence="4" type="ORF">VDBG_06966</name>
</gene>
<dbReference type="InterPro" id="IPR036167">
    <property type="entry name" value="tRNA_intron_Endo_cat-like_sf"/>
</dbReference>
<dbReference type="eggNOG" id="ENOG502SC4F">
    <property type="taxonomic scope" value="Eukaryota"/>
</dbReference>
<dbReference type="RefSeq" id="XP_003002395.1">
    <property type="nucleotide sequence ID" value="XM_003002349.1"/>
</dbReference>
<dbReference type="PANTHER" id="PTHR28518:SF1">
    <property type="entry name" value="TRNA-SPLICING ENDONUCLEASE SUBUNIT SEN15"/>
    <property type="match status" value="1"/>
</dbReference>